<keyword evidence="2" id="KW-1185">Reference proteome</keyword>
<accession>A0A392TVQ5</accession>
<proteinExistence type="predicted"/>
<organism evidence="1 2">
    <name type="scientific">Trifolium medium</name>
    <dbReference type="NCBI Taxonomy" id="97028"/>
    <lineage>
        <taxon>Eukaryota</taxon>
        <taxon>Viridiplantae</taxon>
        <taxon>Streptophyta</taxon>
        <taxon>Embryophyta</taxon>
        <taxon>Tracheophyta</taxon>
        <taxon>Spermatophyta</taxon>
        <taxon>Magnoliopsida</taxon>
        <taxon>eudicotyledons</taxon>
        <taxon>Gunneridae</taxon>
        <taxon>Pentapetalae</taxon>
        <taxon>rosids</taxon>
        <taxon>fabids</taxon>
        <taxon>Fabales</taxon>
        <taxon>Fabaceae</taxon>
        <taxon>Papilionoideae</taxon>
        <taxon>50 kb inversion clade</taxon>
        <taxon>NPAAA clade</taxon>
        <taxon>Hologalegina</taxon>
        <taxon>IRL clade</taxon>
        <taxon>Trifolieae</taxon>
        <taxon>Trifolium</taxon>
    </lineage>
</organism>
<name>A0A392TVQ5_9FABA</name>
<protein>
    <submittedName>
        <fullName evidence="1">Uncharacterized protein</fullName>
    </submittedName>
</protein>
<dbReference type="AlphaFoldDB" id="A0A392TVQ5"/>
<evidence type="ECO:0000313" key="1">
    <source>
        <dbReference type="EMBL" id="MCI65039.1"/>
    </source>
</evidence>
<evidence type="ECO:0000313" key="2">
    <source>
        <dbReference type="Proteomes" id="UP000265520"/>
    </source>
</evidence>
<comment type="caution">
    <text evidence="1">The sequence shown here is derived from an EMBL/GenBank/DDBJ whole genome shotgun (WGS) entry which is preliminary data.</text>
</comment>
<reference evidence="1 2" key="1">
    <citation type="journal article" date="2018" name="Front. Plant Sci.">
        <title>Red Clover (Trifolium pratense) and Zigzag Clover (T. medium) - A Picture of Genomic Similarities and Differences.</title>
        <authorList>
            <person name="Dluhosova J."/>
            <person name="Istvanek J."/>
            <person name="Nedelnik J."/>
            <person name="Repkova J."/>
        </authorList>
    </citation>
    <scope>NUCLEOTIDE SEQUENCE [LARGE SCALE GENOMIC DNA]</scope>
    <source>
        <strain evidence="2">cv. 10/8</strain>
        <tissue evidence="1">Leaf</tissue>
    </source>
</reference>
<sequence length="35" mass="3632">GSICEVVVHGGHPTVTVPNSVYVEDPGRLLDAWAG</sequence>
<dbReference type="EMBL" id="LXQA010668391">
    <property type="protein sequence ID" value="MCI65039.1"/>
    <property type="molecule type" value="Genomic_DNA"/>
</dbReference>
<dbReference type="Proteomes" id="UP000265520">
    <property type="component" value="Unassembled WGS sequence"/>
</dbReference>
<feature type="non-terminal residue" evidence="1">
    <location>
        <position position="1"/>
    </location>
</feature>